<dbReference type="GO" id="GO:0016020">
    <property type="term" value="C:membrane"/>
    <property type="evidence" value="ECO:0007669"/>
    <property type="project" value="UniProtKB-SubCell"/>
</dbReference>
<feature type="transmembrane region" description="Helical" evidence="5">
    <location>
        <begin position="199"/>
        <end position="221"/>
    </location>
</feature>
<dbReference type="Gene3D" id="1.20.1250.20">
    <property type="entry name" value="MFS general substrate transporter like domains"/>
    <property type="match status" value="1"/>
</dbReference>
<feature type="transmembrane region" description="Helical" evidence="5">
    <location>
        <begin position="103"/>
        <end position="122"/>
    </location>
</feature>
<dbReference type="GO" id="GO:0005351">
    <property type="term" value="F:carbohydrate:proton symporter activity"/>
    <property type="evidence" value="ECO:0007669"/>
    <property type="project" value="TreeGrafter"/>
</dbReference>
<evidence type="ECO:0000256" key="1">
    <source>
        <dbReference type="ARBA" id="ARBA00004141"/>
    </source>
</evidence>
<protein>
    <recommendedName>
        <fullName evidence="8">Major facilitator superfamily (MFS) profile domain-containing protein</fullName>
    </recommendedName>
</protein>
<dbReference type="Pfam" id="PF00083">
    <property type="entry name" value="Sugar_tr"/>
    <property type="match status" value="2"/>
</dbReference>
<dbReference type="PANTHER" id="PTHR48022">
    <property type="entry name" value="PLASTIDIC GLUCOSE TRANSPORTER 4"/>
    <property type="match status" value="1"/>
</dbReference>
<evidence type="ECO:0000256" key="2">
    <source>
        <dbReference type="ARBA" id="ARBA00022692"/>
    </source>
</evidence>
<evidence type="ECO:0000313" key="6">
    <source>
        <dbReference type="EMBL" id="OOQ86041.1"/>
    </source>
</evidence>
<dbReference type="AlphaFoldDB" id="A0A1S9RKZ5"/>
<reference evidence="7" key="1">
    <citation type="submission" date="2015-09" db="EMBL/GenBank/DDBJ databases">
        <authorList>
            <person name="Fill T.P."/>
            <person name="Baretta J.F."/>
            <person name="de Almeida L.G."/>
            <person name="Rocha M."/>
            <person name="de Souza D.H."/>
            <person name="Malavazi I."/>
            <person name="Cerdeira L.T."/>
            <person name="Hong H."/>
            <person name="Samborskyy M."/>
            <person name="de Vasconcelos A.T."/>
            <person name="Leadlay P."/>
            <person name="Rodrigues-Filho E."/>
        </authorList>
    </citation>
    <scope>NUCLEOTIDE SEQUENCE [LARGE SCALE GENOMIC DNA]</scope>
    <source>
        <strain evidence="7">LaBioMMi 136</strain>
    </source>
</reference>
<dbReference type="InterPro" id="IPR005828">
    <property type="entry name" value="MFS_sugar_transport-like"/>
</dbReference>
<feature type="transmembrane region" description="Helical" evidence="5">
    <location>
        <begin position="128"/>
        <end position="146"/>
    </location>
</feature>
<dbReference type="PANTHER" id="PTHR48022:SF28">
    <property type="entry name" value="MAJOR FACILITATOR SUPERFAMILY (MFS) PROFILE DOMAIN-CONTAINING PROTEIN-RELATED"/>
    <property type="match status" value="1"/>
</dbReference>
<evidence type="ECO:0008006" key="8">
    <source>
        <dbReference type="Google" id="ProtNLM"/>
    </source>
</evidence>
<keyword evidence="2 5" id="KW-0812">Transmembrane</keyword>
<name>A0A1S9RKZ5_PENBI</name>
<dbReference type="InterPro" id="IPR050360">
    <property type="entry name" value="MFS_Sugar_Transporters"/>
</dbReference>
<keyword evidence="4 5" id="KW-0472">Membrane</keyword>
<gene>
    <name evidence="6" type="ORF">PEBR_23626</name>
</gene>
<sequence length="338" mass="37420">MFDECIQSKELRRFPAQLLCGIIVHPGTMNSIHCSPTRFGFLIEGYQAGVLGGVQDTKLVFNAIGNPTGTETIPMSASLYTLAAAFMSCVVMLIGMTLGRRRYIIIGNVFIAVGGVVQAASFSGPQIIVARVLCVSCVVTEVAFLVSELMSEQGFGIAVSRGELVAMWRYLIIFQFTTCNVPMYMSEMSIGDRERGPEVAINCSCLLFGITLSYLITFGFTRMTNQISCRMPVAFQTTFANLSGVSIIFLPDTPRWYYARDNIPEGDKILSRIYVVHCKGVINHGDVPEIQAMGQNIMENFHIEEESSNRLTVLTFAWDNTPLRVGRRVRISFLILAI</sequence>
<evidence type="ECO:0000313" key="7">
    <source>
        <dbReference type="Proteomes" id="UP000190744"/>
    </source>
</evidence>
<organism evidence="6 7">
    <name type="scientific">Penicillium brasilianum</name>
    <dbReference type="NCBI Taxonomy" id="104259"/>
    <lineage>
        <taxon>Eukaryota</taxon>
        <taxon>Fungi</taxon>
        <taxon>Dikarya</taxon>
        <taxon>Ascomycota</taxon>
        <taxon>Pezizomycotina</taxon>
        <taxon>Eurotiomycetes</taxon>
        <taxon>Eurotiomycetidae</taxon>
        <taxon>Eurotiales</taxon>
        <taxon>Aspergillaceae</taxon>
        <taxon>Penicillium</taxon>
    </lineage>
</organism>
<dbReference type="SUPFAM" id="SSF103473">
    <property type="entry name" value="MFS general substrate transporter"/>
    <property type="match status" value="1"/>
</dbReference>
<comment type="caution">
    <text evidence="6">The sequence shown here is derived from an EMBL/GenBank/DDBJ whole genome shotgun (WGS) entry which is preliminary data.</text>
</comment>
<feature type="transmembrane region" description="Helical" evidence="5">
    <location>
        <begin position="167"/>
        <end position="184"/>
    </location>
</feature>
<dbReference type="InterPro" id="IPR036259">
    <property type="entry name" value="MFS_trans_sf"/>
</dbReference>
<accession>A0A1S9RKZ5</accession>
<evidence type="ECO:0000256" key="3">
    <source>
        <dbReference type="ARBA" id="ARBA00022989"/>
    </source>
</evidence>
<evidence type="ECO:0000256" key="5">
    <source>
        <dbReference type="SAM" id="Phobius"/>
    </source>
</evidence>
<proteinExistence type="predicted"/>
<feature type="transmembrane region" description="Helical" evidence="5">
    <location>
        <begin position="77"/>
        <end position="96"/>
    </location>
</feature>
<keyword evidence="3 5" id="KW-1133">Transmembrane helix</keyword>
<evidence type="ECO:0000256" key="4">
    <source>
        <dbReference type="ARBA" id="ARBA00023136"/>
    </source>
</evidence>
<dbReference type="Proteomes" id="UP000190744">
    <property type="component" value="Unassembled WGS sequence"/>
</dbReference>
<comment type="subcellular location">
    <subcellularLocation>
        <location evidence="1">Membrane</location>
        <topology evidence="1">Multi-pass membrane protein</topology>
    </subcellularLocation>
</comment>
<dbReference type="EMBL" id="LJBN01000158">
    <property type="protein sequence ID" value="OOQ86041.1"/>
    <property type="molecule type" value="Genomic_DNA"/>
</dbReference>